<evidence type="ECO:0000259" key="3">
    <source>
        <dbReference type="PROSITE" id="PS50158"/>
    </source>
</evidence>
<feature type="non-terminal residue" evidence="4">
    <location>
        <position position="91"/>
    </location>
</feature>
<protein>
    <submittedName>
        <fullName evidence="4">Glucose-6-phosphate isomerase 1, chloroplastic</fullName>
    </submittedName>
</protein>
<keyword evidence="1" id="KW-0862">Zinc</keyword>
<dbReference type="PROSITE" id="PS50158">
    <property type="entry name" value="ZF_CCHC"/>
    <property type="match status" value="1"/>
</dbReference>
<organism evidence="4">
    <name type="scientific">Tanacetum cinerariifolium</name>
    <name type="common">Dalmatian daisy</name>
    <name type="synonym">Chrysanthemum cinerariifolium</name>
    <dbReference type="NCBI Taxonomy" id="118510"/>
    <lineage>
        <taxon>Eukaryota</taxon>
        <taxon>Viridiplantae</taxon>
        <taxon>Streptophyta</taxon>
        <taxon>Embryophyta</taxon>
        <taxon>Tracheophyta</taxon>
        <taxon>Spermatophyta</taxon>
        <taxon>Magnoliopsida</taxon>
        <taxon>eudicotyledons</taxon>
        <taxon>Gunneridae</taxon>
        <taxon>Pentapetalae</taxon>
        <taxon>asterids</taxon>
        <taxon>campanulids</taxon>
        <taxon>Asterales</taxon>
        <taxon>Asteraceae</taxon>
        <taxon>Asteroideae</taxon>
        <taxon>Anthemideae</taxon>
        <taxon>Anthemidinae</taxon>
        <taxon>Tanacetum</taxon>
    </lineage>
</organism>
<feature type="region of interest" description="Disordered" evidence="2">
    <location>
        <begin position="45"/>
        <end position="64"/>
    </location>
</feature>
<name>A0A699WPL3_TANCI</name>
<feature type="region of interest" description="Disordered" evidence="2">
    <location>
        <begin position="1"/>
        <end position="26"/>
    </location>
</feature>
<dbReference type="InterPro" id="IPR036875">
    <property type="entry name" value="Znf_CCHC_sf"/>
</dbReference>
<evidence type="ECO:0000256" key="2">
    <source>
        <dbReference type="SAM" id="MobiDB-lite"/>
    </source>
</evidence>
<reference evidence="4" key="1">
    <citation type="journal article" date="2019" name="Sci. Rep.">
        <title>Draft genome of Tanacetum cinerariifolium, the natural source of mosquito coil.</title>
        <authorList>
            <person name="Yamashiro T."/>
            <person name="Shiraishi A."/>
            <person name="Satake H."/>
            <person name="Nakayama K."/>
        </authorList>
    </citation>
    <scope>NUCLEOTIDE SEQUENCE</scope>
</reference>
<dbReference type="GO" id="GO:0003676">
    <property type="term" value="F:nucleic acid binding"/>
    <property type="evidence" value="ECO:0007669"/>
    <property type="project" value="InterPro"/>
</dbReference>
<proteinExistence type="predicted"/>
<feature type="domain" description="CCHC-type" evidence="3">
    <location>
        <begin position="32"/>
        <end position="47"/>
    </location>
</feature>
<dbReference type="Pfam" id="PF00098">
    <property type="entry name" value="zf-CCHC"/>
    <property type="match status" value="1"/>
</dbReference>
<accession>A0A699WPL3</accession>
<keyword evidence="4" id="KW-0413">Isomerase</keyword>
<feature type="compositionally biased region" description="Basic residues" evidence="2">
    <location>
        <begin position="1"/>
        <end position="12"/>
    </location>
</feature>
<dbReference type="SUPFAM" id="SSF57756">
    <property type="entry name" value="Retrovirus zinc finger-like domains"/>
    <property type="match status" value="1"/>
</dbReference>
<dbReference type="AlphaFoldDB" id="A0A699WPL3"/>
<dbReference type="InterPro" id="IPR001878">
    <property type="entry name" value="Znf_CCHC"/>
</dbReference>
<comment type="caution">
    <text evidence="4">The sequence shown here is derived from an EMBL/GenBank/DDBJ whole genome shotgun (WGS) entry which is preliminary data.</text>
</comment>
<keyword evidence="1" id="KW-0863">Zinc-finger</keyword>
<evidence type="ECO:0000313" key="4">
    <source>
        <dbReference type="EMBL" id="GFD47606.1"/>
    </source>
</evidence>
<dbReference type="EMBL" id="BKCJ011703258">
    <property type="protein sequence ID" value="GFD47606.1"/>
    <property type="molecule type" value="Genomic_DNA"/>
</dbReference>
<dbReference type="GO" id="GO:0008270">
    <property type="term" value="F:zinc ion binding"/>
    <property type="evidence" value="ECO:0007669"/>
    <property type="project" value="UniProtKB-KW"/>
</dbReference>
<dbReference type="GO" id="GO:0016853">
    <property type="term" value="F:isomerase activity"/>
    <property type="evidence" value="ECO:0007669"/>
    <property type="project" value="UniProtKB-KW"/>
</dbReference>
<dbReference type="Gene3D" id="4.10.60.10">
    <property type="entry name" value="Zinc finger, CCHC-type"/>
    <property type="match status" value="1"/>
</dbReference>
<feature type="non-terminal residue" evidence="4">
    <location>
        <position position="1"/>
    </location>
</feature>
<gene>
    <name evidence="4" type="ORF">Tci_919575</name>
</gene>
<keyword evidence="1" id="KW-0479">Metal-binding</keyword>
<dbReference type="SMART" id="SM00343">
    <property type="entry name" value="ZnF_C2HC"/>
    <property type="match status" value="1"/>
</dbReference>
<evidence type="ECO:0000256" key="1">
    <source>
        <dbReference type="PROSITE-ProRule" id="PRU00047"/>
    </source>
</evidence>
<sequence>KNNKGNNKKRKGTWNPSKDNKKNNKPLSEVVCYKCGEKGHIKRYCKNPKKKNQNSNKKDESANAMEQVDITEITAMVSELNIGMIQELHMA</sequence>